<protein>
    <submittedName>
        <fullName evidence="1">Uncharacterized protein</fullName>
    </submittedName>
</protein>
<feature type="non-terminal residue" evidence="1">
    <location>
        <position position="186"/>
    </location>
</feature>
<comment type="caution">
    <text evidence="1">The sequence shown here is derived from an EMBL/GenBank/DDBJ whole genome shotgun (WGS) entry which is preliminary data.</text>
</comment>
<evidence type="ECO:0000313" key="2">
    <source>
        <dbReference type="Proteomes" id="UP000285326"/>
    </source>
</evidence>
<reference evidence="1 2" key="1">
    <citation type="journal article" date="2018" name="BMC Genomics">
        <title>Comparative genome analyses reveal sequence features reflecting distinct modes of host-adaptation between dicot and monocot powdery mildew.</title>
        <authorList>
            <person name="Wu Y."/>
            <person name="Ma X."/>
            <person name="Pan Z."/>
            <person name="Kale S.D."/>
            <person name="Song Y."/>
            <person name="King H."/>
            <person name="Zhang Q."/>
            <person name="Presley C."/>
            <person name="Deng X."/>
            <person name="Wei C.I."/>
            <person name="Xiao S."/>
        </authorList>
    </citation>
    <scope>NUCLEOTIDE SEQUENCE [LARGE SCALE GENOMIC DNA]</scope>
    <source>
        <strain evidence="1">UMSG1</strain>
    </source>
</reference>
<accession>A0A420JBY2</accession>
<proteinExistence type="predicted"/>
<organism evidence="1 2">
    <name type="scientific">Golovinomyces cichoracearum</name>
    <dbReference type="NCBI Taxonomy" id="62708"/>
    <lineage>
        <taxon>Eukaryota</taxon>
        <taxon>Fungi</taxon>
        <taxon>Dikarya</taxon>
        <taxon>Ascomycota</taxon>
        <taxon>Pezizomycotina</taxon>
        <taxon>Leotiomycetes</taxon>
        <taxon>Erysiphales</taxon>
        <taxon>Erysiphaceae</taxon>
        <taxon>Golovinomyces</taxon>
    </lineage>
</organism>
<dbReference type="EMBL" id="MCBS01012735">
    <property type="protein sequence ID" value="RKF84271.1"/>
    <property type="molecule type" value="Genomic_DNA"/>
</dbReference>
<dbReference type="AlphaFoldDB" id="A0A420JBY2"/>
<evidence type="ECO:0000313" key="1">
    <source>
        <dbReference type="EMBL" id="RKF84271.1"/>
    </source>
</evidence>
<name>A0A420JBY2_9PEZI</name>
<sequence length="186" mass="21648">MVNCGIEYRKVCWRCANGPNLDSQIPDSRYFQYPPLQNCESEVLKNKHRQMKDTFERRETQPRNLIQGSEPLTTNSVEIEQRRRQRYEAAGLPQPYFEEYSIPRNNAVEEMSIEELIALDKITEQDENNIKAVDGALDEYLLDDPLVVKTSKPSILEKNAMKEKFKERSPTESEILLSAHVVDRDN</sequence>
<gene>
    <name evidence="1" type="ORF">GcM1_127006</name>
</gene>
<dbReference type="Proteomes" id="UP000285326">
    <property type="component" value="Unassembled WGS sequence"/>
</dbReference>